<dbReference type="InterPro" id="IPR003609">
    <property type="entry name" value="Pan_app"/>
</dbReference>
<feature type="chain" id="PRO_5040436088" evidence="2">
    <location>
        <begin position="21"/>
        <end position="609"/>
    </location>
</feature>
<evidence type="ECO:0000259" key="3">
    <source>
        <dbReference type="PROSITE" id="PS50948"/>
    </source>
</evidence>
<dbReference type="Gene3D" id="3.50.4.10">
    <property type="entry name" value="Hepatocyte Growth Factor"/>
    <property type="match status" value="3"/>
</dbReference>
<comment type="caution">
    <text evidence="4">The sequence shown here is derived from an EMBL/GenBank/DDBJ whole genome shotgun (WGS) entry which is preliminary data.</text>
</comment>
<dbReference type="Pfam" id="PF14295">
    <property type="entry name" value="PAN_4"/>
    <property type="match status" value="2"/>
</dbReference>
<evidence type="ECO:0000256" key="2">
    <source>
        <dbReference type="SAM" id="SignalP"/>
    </source>
</evidence>
<feature type="domain" description="Apple" evidence="3">
    <location>
        <begin position="295"/>
        <end position="369"/>
    </location>
</feature>
<dbReference type="PROSITE" id="PS50948">
    <property type="entry name" value="PAN"/>
    <property type="match status" value="1"/>
</dbReference>
<dbReference type="AlphaFoldDB" id="A0A9P9Y4N2"/>
<organism evidence="4 5">
    <name type="scientific">Emericellopsis cladophorae</name>
    <dbReference type="NCBI Taxonomy" id="2686198"/>
    <lineage>
        <taxon>Eukaryota</taxon>
        <taxon>Fungi</taxon>
        <taxon>Dikarya</taxon>
        <taxon>Ascomycota</taxon>
        <taxon>Pezizomycotina</taxon>
        <taxon>Sordariomycetes</taxon>
        <taxon>Hypocreomycetidae</taxon>
        <taxon>Hypocreales</taxon>
        <taxon>Bionectriaceae</taxon>
        <taxon>Emericellopsis</taxon>
    </lineage>
</organism>
<sequence length="609" mass="65139">MVKSSILHLLVLASAAAVQAATAPTCPDGHEQEATIAGKRWKLLCNKGIRALPIEGTETAATDPAQCAERCAAYDGCAHASYVYKRKDGVMGNFCQLKENAEIFDSQGMTTWYYLGEANPTEEGEGNGVGNGDGAGDGDGAGAGGNGNGNDGDGDEEDPQNLETYTCNEHNGKRYVTGGITYELKCNTGHNGGHLRTETSTDLKACARLCAQTPECFSVDFDVSTKSCNMKKMGTETVAWSSGHTWYPTQCPATGDVETVENRKPEITSSPVKCPKDNGKIFMGSDGTWFYQQCCTDADGAVLLNYAKVSSHDECAEACVKDKACKSFMFVPDMVPTEETANCRLYKDGKFSTSRVEGAHYAFVVDPPTTEPVISEAKRCATTCPEADGQLYATPSGENYLMTCKARHGTTYLKIDHRPSFEACMSSCAAMPACQSADYEPRTKKCFYSTNTARPSISADAFVSAHSLGCAGACQGCKKNCDQLNGEALPADKPECNKNNGELVIAGGEDFRVYCGHCYRSHGSWNFAEATDLGSCAKACGEDPLCHGVNWIGDKTCSAHGAHDDAGNRPSFKPDSPRENKSSLLRNVQTSVASITVDDLLSSTEERTS</sequence>
<feature type="region of interest" description="Disordered" evidence="1">
    <location>
        <begin position="118"/>
        <end position="167"/>
    </location>
</feature>
<accession>A0A9P9Y4N2</accession>
<dbReference type="EMBL" id="JAGIXG020000008">
    <property type="protein sequence ID" value="KAI6783417.1"/>
    <property type="molecule type" value="Genomic_DNA"/>
</dbReference>
<keyword evidence="5" id="KW-1185">Reference proteome</keyword>
<keyword evidence="2" id="KW-0732">Signal</keyword>
<dbReference type="RefSeq" id="XP_051364273.1">
    <property type="nucleotide sequence ID" value="XM_051504362.1"/>
</dbReference>
<gene>
    <name evidence="4" type="ORF">J7T54_004444</name>
</gene>
<protein>
    <submittedName>
        <fullName evidence="4">PAN domain containing protein</fullName>
    </submittedName>
</protein>
<name>A0A9P9Y4N2_9HYPO</name>
<evidence type="ECO:0000313" key="4">
    <source>
        <dbReference type="EMBL" id="KAI6783417.1"/>
    </source>
</evidence>
<feature type="signal peptide" evidence="2">
    <location>
        <begin position="1"/>
        <end position="20"/>
    </location>
</feature>
<dbReference type="OrthoDB" id="4388755at2759"/>
<feature type="region of interest" description="Disordered" evidence="1">
    <location>
        <begin position="563"/>
        <end position="587"/>
    </location>
</feature>
<feature type="compositionally biased region" description="Gly residues" evidence="1">
    <location>
        <begin position="126"/>
        <end position="151"/>
    </location>
</feature>
<dbReference type="GeneID" id="75830932"/>
<proteinExistence type="predicted"/>
<reference evidence="4" key="2">
    <citation type="submission" date="2022-07" db="EMBL/GenBank/DDBJ databases">
        <authorList>
            <person name="Goncalves M.F.M."/>
            <person name="Hilario S."/>
            <person name="Van De Peer Y."/>
            <person name="Esteves A.C."/>
            <person name="Alves A."/>
        </authorList>
    </citation>
    <scope>NUCLEOTIDE SEQUENCE</scope>
    <source>
        <strain evidence="4">MUM 19.33</strain>
    </source>
</reference>
<reference evidence="4" key="1">
    <citation type="journal article" date="2021" name="J Fungi (Basel)">
        <title>Genomic and Metabolomic Analyses of the Marine Fungus Emericellopsis cladophorae: Insights into Saltwater Adaptability Mechanisms and Its Biosynthetic Potential.</title>
        <authorList>
            <person name="Goncalves M.F.M."/>
            <person name="Hilario S."/>
            <person name="Van de Peer Y."/>
            <person name="Esteves A.C."/>
            <person name="Alves A."/>
        </authorList>
    </citation>
    <scope>NUCLEOTIDE SEQUENCE</scope>
    <source>
        <strain evidence="4">MUM 19.33</strain>
    </source>
</reference>
<evidence type="ECO:0000256" key="1">
    <source>
        <dbReference type="SAM" id="MobiDB-lite"/>
    </source>
</evidence>
<dbReference type="Proteomes" id="UP001055219">
    <property type="component" value="Unassembled WGS sequence"/>
</dbReference>
<evidence type="ECO:0000313" key="5">
    <source>
        <dbReference type="Proteomes" id="UP001055219"/>
    </source>
</evidence>
<dbReference type="Pfam" id="PF00024">
    <property type="entry name" value="PAN_1"/>
    <property type="match status" value="3"/>
</dbReference>